<dbReference type="Pfam" id="PF12616">
    <property type="entry name" value="DUF3775"/>
    <property type="match status" value="1"/>
</dbReference>
<dbReference type="EMBL" id="LS483412">
    <property type="protein sequence ID" value="SQG91615.1"/>
    <property type="molecule type" value="Genomic_DNA"/>
</dbReference>
<proteinExistence type="predicted"/>
<evidence type="ECO:0000313" key="2">
    <source>
        <dbReference type="Proteomes" id="UP000249566"/>
    </source>
</evidence>
<gene>
    <name evidence="1" type="ORF">NCTC12272_02832</name>
</gene>
<evidence type="ECO:0000313" key="1">
    <source>
        <dbReference type="EMBL" id="SQG91615.1"/>
    </source>
</evidence>
<dbReference type="RefSeq" id="WP_032828935.1">
    <property type="nucleotide sequence ID" value="NZ_CAAAIJ010000002.1"/>
</dbReference>
<dbReference type="InterPro" id="IPR022254">
    <property type="entry name" value="DUF3775"/>
</dbReference>
<accession>A0AAX2IYU7</accession>
<protein>
    <submittedName>
        <fullName evidence="1">Protein of uncharacterized function (DUF3775)</fullName>
    </submittedName>
</protein>
<organism evidence="1 2">
    <name type="scientific">Legionella pneumophila subsp. pascullei</name>
    <dbReference type="NCBI Taxonomy" id="91890"/>
    <lineage>
        <taxon>Bacteria</taxon>
        <taxon>Pseudomonadati</taxon>
        <taxon>Pseudomonadota</taxon>
        <taxon>Gammaproteobacteria</taxon>
        <taxon>Legionellales</taxon>
        <taxon>Legionellaceae</taxon>
        <taxon>Legionella</taxon>
    </lineage>
</organism>
<dbReference type="Proteomes" id="UP000249566">
    <property type="component" value="Chromosome 1"/>
</dbReference>
<reference evidence="1 2" key="1">
    <citation type="submission" date="2018-06" db="EMBL/GenBank/DDBJ databases">
        <authorList>
            <consortium name="Pathogen Informatics"/>
            <person name="Doyle S."/>
        </authorList>
    </citation>
    <scope>NUCLEOTIDE SEQUENCE [LARGE SCALE GENOMIC DNA]</scope>
    <source>
        <strain evidence="1 2">NCTC12272</strain>
    </source>
</reference>
<name>A0AAX2IYU7_LEGPN</name>
<dbReference type="AlphaFoldDB" id="A0AAX2IYU7"/>
<sequence>MLNRDILNINPETVCFIINNAKEFHAKEEVTFSEQIPDSEYEYDWSQILADHADDLTYIEVRNVIENLDLNQQTDLLTLMYVGRGDFDISEWSKAHKEARNNLLPNLTNYLFSKPLIAYYLEKALELLDYSCDKYYGRRECSFNCFTLSTFILRVFKIYFHSGNLSKLFSTDSLNSFITSLS</sequence>